<organism evidence="1 2">
    <name type="scientific">Candidatus Flavonifractor merdigallinarum</name>
    <dbReference type="NCBI Taxonomy" id="2838589"/>
    <lineage>
        <taxon>Bacteria</taxon>
        <taxon>Bacillati</taxon>
        <taxon>Bacillota</taxon>
        <taxon>Clostridia</taxon>
        <taxon>Eubacteriales</taxon>
        <taxon>Oscillospiraceae</taxon>
        <taxon>Flavonifractor</taxon>
    </lineage>
</organism>
<dbReference type="Pfam" id="PF14277">
    <property type="entry name" value="DUF4364"/>
    <property type="match status" value="1"/>
</dbReference>
<gene>
    <name evidence="1" type="ORF">H9841_07035</name>
</gene>
<evidence type="ECO:0000313" key="1">
    <source>
        <dbReference type="EMBL" id="HIY21634.1"/>
    </source>
</evidence>
<comment type="caution">
    <text evidence="1">The sequence shown here is derived from an EMBL/GenBank/DDBJ whole genome shotgun (WGS) entry which is preliminary data.</text>
</comment>
<proteinExistence type="predicted"/>
<evidence type="ECO:0000313" key="2">
    <source>
        <dbReference type="Proteomes" id="UP000823868"/>
    </source>
</evidence>
<protein>
    <submittedName>
        <fullName evidence="1">DUF4364 family protein</fullName>
    </submittedName>
</protein>
<dbReference type="Proteomes" id="UP000823868">
    <property type="component" value="Unassembled WGS sequence"/>
</dbReference>
<dbReference type="InterPro" id="IPR025374">
    <property type="entry name" value="DUF4364"/>
</dbReference>
<reference evidence="1" key="1">
    <citation type="journal article" date="2021" name="PeerJ">
        <title>Extensive microbial diversity within the chicken gut microbiome revealed by metagenomics and culture.</title>
        <authorList>
            <person name="Gilroy R."/>
            <person name="Ravi A."/>
            <person name="Getino M."/>
            <person name="Pursley I."/>
            <person name="Horton D.L."/>
            <person name="Alikhan N.F."/>
            <person name="Baker D."/>
            <person name="Gharbi K."/>
            <person name="Hall N."/>
            <person name="Watson M."/>
            <person name="Adriaenssens E.M."/>
            <person name="Foster-Nyarko E."/>
            <person name="Jarju S."/>
            <person name="Secka A."/>
            <person name="Antonio M."/>
            <person name="Oren A."/>
            <person name="Chaudhuri R.R."/>
            <person name="La Ragione R."/>
            <person name="Hildebrand F."/>
            <person name="Pallen M.J."/>
        </authorList>
    </citation>
    <scope>NUCLEOTIDE SEQUENCE</scope>
    <source>
        <strain evidence="1">ChiBcec16_6824</strain>
    </source>
</reference>
<accession>A0A9D2BYY3</accession>
<reference evidence="1" key="2">
    <citation type="submission" date="2021-04" db="EMBL/GenBank/DDBJ databases">
        <authorList>
            <person name="Gilroy R."/>
        </authorList>
    </citation>
    <scope>NUCLEOTIDE SEQUENCE</scope>
    <source>
        <strain evidence="1">ChiBcec16_6824</strain>
    </source>
</reference>
<dbReference type="EMBL" id="DXDX01000129">
    <property type="protein sequence ID" value="HIY21634.1"/>
    <property type="molecule type" value="Genomic_DNA"/>
</dbReference>
<name>A0A9D2BYY3_9FIRM</name>
<sequence length="180" mass="20281">MSRFGFIHDKIEIKFLVLYIMARVASPIDFPTLTELTMCDEGVDYFDFAESVAELVETGHLTLKDEHYAITDKGRQNGEAWESSLPYSVKHKCNANLARVNGILRRNAQVRTQVLPRPDGSLTARMTLDDEGGNIMTIELLCVNEDQAARLSQGFQAKPERVYNEVLAAILDKNEESKDD</sequence>
<dbReference type="AlphaFoldDB" id="A0A9D2BYY3"/>